<evidence type="ECO:0000256" key="2">
    <source>
        <dbReference type="ARBA" id="ARBA00022475"/>
    </source>
</evidence>
<evidence type="ECO:0000256" key="3">
    <source>
        <dbReference type="ARBA" id="ARBA00022519"/>
    </source>
</evidence>
<keyword evidence="2" id="KW-1003">Cell membrane</keyword>
<dbReference type="Proteomes" id="UP000746741">
    <property type="component" value="Unassembled WGS sequence"/>
</dbReference>
<keyword evidence="5" id="KW-0472">Membrane</keyword>
<dbReference type="AlphaFoldDB" id="A0A9X9WPS1"/>
<dbReference type="PANTHER" id="PTHR30606:SF9">
    <property type="entry name" value="LIPID A BIOSYNTHESIS LAUROYLTRANSFERASE"/>
    <property type="match status" value="1"/>
</dbReference>
<dbReference type="Proteomes" id="UP001138708">
    <property type="component" value="Unassembled WGS sequence"/>
</dbReference>
<reference evidence="7" key="3">
    <citation type="journal article" date="2021" name="Syst. Appl. Microbiol.">
        <title>Roseomonas hellenica sp. nov., isolated from roots of wild-growing Alkanna tinctoria.</title>
        <authorList>
            <person name="Rat A."/>
            <person name="Naranjo H.D."/>
            <person name="Lebbe L."/>
            <person name="Cnockaert M."/>
            <person name="Krigas N."/>
            <person name="Grigoriadou K."/>
            <person name="Maloupa E."/>
            <person name="Willems A."/>
        </authorList>
    </citation>
    <scope>NUCLEOTIDE SEQUENCE</scope>
    <source>
        <strain evidence="7">LMG 31161</strain>
    </source>
</reference>
<dbReference type="GO" id="GO:0009247">
    <property type="term" value="P:glycolipid biosynthetic process"/>
    <property type="evidence" value="ECO:0007669"/>
    <property type="project" value="UniProtKB-ARBA"/>
</dbReference>
<reference evidence="8 9" key="2">
    <citation type="submission" date="2020-02" db="EMBL/GenBank/DDBJ databases">
        <authorList>
            <person name="Sun Q."/>
            <person name="Inoue M."/>
        </authorList>
    </citation>
    <scope>NUCLEOTIDE SEQUENCE [LARGE SCALE GENOMIC DNA]</scope>
    <source>
        <strain evidence="8 9">KCTC 22478</strain>
    </source>
</reference>
<evidence type="ECO:0000256" key="5">
    <source>
        <dbReference type="ARBA" id="ARBA00023136"/>
    </source>
</evidence>
<proteinExistence type="predicted"/>
<evidence type="ECO:0000313" key="8">
    <source>
        <dbReference type="EMBL" id="NKE19906.1"/>
    </source>
</evidence>
<dbReference type="Pfam" id="PF03279">
    <property type="entry name" value="Lip_A_acyltrans"/>
    <property type="match status" value="1"/>
</dbReference>
<name>A0A9X9WPS1_9PROT</name>
<keyword evidence="3" id="KW-0997">Cell inner membrane</keyword>
<dbReference type="EMBL" id="JAAVUP010000015">
    <property type="protein sequence ID" value="NKE19906.1"/>
    <property type="molecule type" value="Genomic_DNA"/>
</dbReference>
<dbReference type="GO" id="GO:0005886">
    <property type="term" value="C:plasma membrane"/>
    <property type="evidence" value="ECO:0007669"/>
    <property type="project" value="UniProtKB-SubCell"/>
</dbReference>
<dbReference type="PANTHER" id="PTHR30606">
    <property type="entry name" value="LIPID A BIOSYNTHESIS LAUROYL ACYLTRANSFERASE"/>
    <property type="match status" value="1"/>
</dbReference>
<dbReference type="InterPro" id="IPR004960">
    <property type="entry name" value="LipA_acyltrans"/>
</dbReference>
<reference evidence="7" key="1">
    <citation type="submission" date="2020-01" db="EMBL/GenBank/DDBJ databases">
        <authorList>
            <person name="Rat A."/>
        </authorList>
    </citation>
    <scope>NUCLEOTIDE SEQUENCE</scope>
    <source>
        <strain evidence="7">LMG 31161</strain>
    </source>
</reference>
<keyword evidence="4" id="KW-0808">Transferase</keyword>
<comment type="caution">
    <text evidence="7">The sequence shown here is derived from an EMBL/GenBank/DDBJ whole genome shotgun (WGS) entry which is preliminary data.</text>
</comment>
<protein>
    <submittedName>
        <fullName evidence="7">Lipid A biosynthesis lauroyl acyltransferase</fullName>
    </submittedName>
</protein>
<evidence type="ECO:0000256" key="4">
    <source>
        <dbReference type="ARBA" id="ARBA00022679"/>
    </source>
</evidence>
<dbReference type="NCBIfam" id="NF005120">
    <property type="entry name" value="PRK06553.1"/>
    <property type="match status" value="1"/>
</dbReference>
<evidence type="ECO:0000256" key="6">
    <source>
        <dbReference type="ARBA" id="ARBA00023315"/>
    </source>
</evidence>
<evidence type="ECO:0000313" key="10">
    <source>
        <dbReference type="Proteomes" id="UP001138708"/>
    </source>
</evidence>
<evidence type="ECO:0000256" key="1">
    <source>
        <dbReference type="ARBA" id="ARBA00004533"/>
    </source>
</evidence>
<dbReference type="CDD" id="cd07984">
    <property type="entry name" value="LPLAT_LABLAT-like"/>
    <property type="match status" value="1"/>
</dbReference>
<dbReference type="EMBL" id="JAAEDK010000093">
    <property type="protein sequence ID" value="MBR0662331.1"/>
    <property type="molecule type" value="Genomic_DNA"/>
</dbReference>
<organism evidence="7 10">
    <name type="scientific">Neoroseomonas oryzicola</name>
    <dbReference type="NCBI Taxonomy" id="535904"/>
    <lineage>
        <taxon>Bacteria</taxon>
        <taxon>Pseudomonadati</taxon>
        <taxon>Pseudomonadota</taxon>
        <taxon>Alphaproteobacteria</taxon>
        <taxon>Acetobacterales</taxon>
        <taxon>Acetobacteraceae</taxon>
        <taxon>Neoroseomonas</taxon>
    </lineage>
</organism>
<comment type="subcellular location">
    <subcellularLocation>
        <location evidence="1">Cell inner membrane</location>
    </subcellularLocation>
</comment>
<evidence type="ECO:0000313" key="7">
    <source>
        <dbReference type="EMBL" id="MBR0662331.1"/>
    </source>
</evidence>
<accession>A0A9X9WPS1</accession>
<keyword evidence="9" id="KW-1185">Reference proteome</keyword>
<sequence length="308" mass="34517">MSSGRSLLRFKYRLWLFADRLFGLLIRAVFALLRLLGPDRGPRIGAWLARHLGPLTGANRIARENIAAAFPEKTEAERAAILTEAWDNLGRVACEYVHMDRIWDFDLDHPMDGRITATPGTIALYNRLRDDGKPAIVFSAHLANWELPAIAAAKHGIDSAVLYRTPNSPAVAKEILRLRRDSMGTLVAAGMSAPFKLAKALERGQHIGMLVDQRFGRGPKVTFFGRTAAANPLLAQLARRFDCPVHGARAIRLPGGRFRLDLTEEIPMPRDAEGQIDVDAATQAMNSVIEGWVREYPGQWLWMHRRWR</sequence>
<gene>
    <name evidence="8" type="ORF">GWK15_23325</name>
    <name evidence="7" type="ORF">GXW75_23960</name>
</gene>
<keyword evidence="6 7" id="KW-0012">Acyltransferase</keyword>
<dbReference type="GO" id="GO:0016746">
    <property type="term" value="F:acyltransferase activity"/>
    <property type="evidence" value="ECO:0007669"/>
    <property type="project" value="UniProtKB-KW"/>
</dbReference>
<evidence type="ECO:0000313" key="9">
    <source>
        <dbReference type="Proteomes" id="UP000746741"/>
    </source>
</evidence>